<dbReference type="EMBL" id="QJUM01000004">
    <property type="protein sequence ID" value="TBV08655.1"/>
    <property type="molecule type" value="Genomic_DNA"/>
</dbReference>
<dbReference type="InterPro" id="IPR003346">
    <property type="entry name" value="Transposase_20"/>
</dbReference>
<dbReference type="RefSeq" id="WP_131177257.1">
    <property type="nucleotide sequence ID" value="NZ_QJUL01000067.1"/>
</dbReference>
<dbReference type="Proteomes" id="UP000291334">
    <property type="component" value="Unassembled WGS sequence"/>
</dbReference>
<evidence type="ECO:0000313" key="3">
    <source>
        <dbReference type="EMBL" id="TBU84452.1"/>
    </source>
</evidence>
<protein>
    <submittedName>
        <fullName evidence="3">IS110 family transposase</fullName>
    </submittedName>
</protein>
<gene>
    <name evidence="4" type="ORF">DNK34_05145</name>
    <name evidence="3" type="ORF">DNK44_25095</name>
</gene>
<dbReference type="InterPro" id="IPR002525">
    <property type="entry name" value="Transp_IS110-like_N"/>
</dbReference>
<name>A0A4Q9QTP9_9GAMM</name>
<feature type="domain" description="Transposase IS110-like N-terminal" evidence="1">
    <location>
        <begin position="8"/>
        <end position="145"/>
    </location>
</feature>
<evidence type="ECO:0000313" key="5">
    <source>
        <dbReference type="Proteomes" id="UP000291334"/>
    </source>
</evidence>
<dbReference type="Pfam" id="PF02371">
    <property type="entry name" value="Transposase_20"/>
    <property type="match status" value="1"/>
</dbReference>
<evidence type="ECO:0000313" key="4">
    <source>
        <dbReference type="EMBL" id="TBV08655.1"/>
    </source>
</evidence>
<evidence type="ECO:0000259" key="1">
    <source>
        <dbReference type="Pfam" id="PF01548"/>
    </source>
</evidence>
<organism evidence="3 6">
    <name type="scientific">Phytopseudomonas dryadis</name>
    <dbReference type="NCBI Taxonomy" id="2487520"/>
    <lineage>
        <taxon>Bacteria</taxon>
        <taxon>Pseudomonadati</taxon>
        <taxon>Pseudomonadota</taxon>
        <taxon>Gammaproteobacteria</taxon>
        <taxon>Pseudomonadales</taxon>
        <taxon>Pseudomonadaceae</taxon>
        <taxon>Phytopseudomonas</taxon>
    </lineage>
</organism>
<dbReference type="GO" id="GO:0006313">
    <property type="term" value="P:DNA transposition"/>
    <property type="evidence" value="ECO:0007669"/>
    <property type="project" value="InterPro"/>
</dbReference>
<reference evidence="5 6" key="1">
    <citation type="submission" date="2018-06" db="EMBL/GenBank/DDBJ databases">
        <title>Three novel Pseudomonas species isolated from symptomatic oak.</title>
        <authorList>
            <person name="Bueno-Gonzalez V."/>
            <person name="Brady C."/>
        </authorList>
    </citation>
    <scope>NUCLEOTIDE SEQUENCE [LARGE SCALE GENOMIC DNA]</scope>
    <source>
        <strain evidence="4 5">P26B</strain>
        <strain evidence="3 6">P6B</strain>
    </source>
</reference>
<dbReference type="Pfam" id="PF01548">
    <property type="entry name" value="DEDD_Tnp_IS110"/>
    <property type="match status" value="1"/>
</dbReference>
<dbReference type="GO" id="GO:0003677">
    <property type="term" value="F:DNA binding"/>
    <property type="evidence" value="ECO:0007669"/>
    <property type="project" value="InterPro"/>
</dbReference>
<dbReference type="PANTHER" id="PTHR33055">
    <property type="entry name" value="TRANSPOSASE FOR INSERTION SEQUENCE ELEMENT IS1111A"/>
    <property type="match status" value="1"/>
</dbReference>
<proteinExistence type="predicted"/>
<dbReference type="InterPro" id="IPR047650">
    <property type="entry name" value="Transpos_IS110"/>
</dbReference>
<sequence>MTSPRPVIGIDVAKDSLSLYRADSGQASEIPNDTRSIKTWLKSLPARSAIAIEATGIYHLDVASLAHARGHSVYIINGYRLSNYRKGIGGRNKDDRSDARLLARYLAHEMAQLQPWEPPHKAYTRLQTLLHRRAVLVRSAGALRQSFSQDPLLKNALKPLLKRMSALEERLKKLIDQALNESGLAEQSKRCQAVEGIGPLTAAALNMALLRGTFRNSDAFIAFLGLDVRLKESGRYCGQRKLTKQGDPEIRRLLHNAAMAAARTQRWQETYQGYLKRGLKRTEALTILARKLARIAFALMQKQVDYNPKQGAPLT</sequence>
<evidence type="ECO:0000259" key="2">
    <source>
        <dbReference type="Pfam" id="PF02371"/>
    </source>
</evidence>
<evidence type="ECO:0000313" key="6">
    <source>
        <dbReference type="Proteomes" id="UP000293172"/>
    </source>
</evidence>
<feature type="domain" description="Transposase IS116/IS110/IS902 C-terminal" evidence="2">
    <location>
        <begin position="192"/>
        <end position="271"/>
    </location>
</feature>
<dbReference type="Proteomes" id="UP000293172">
    <property type="component" value="Unassembled WGS sequence"/>
</dbReference>
<keyword evidence="5" id="KW-1185">Reference proteome</keyword>
<dbReference type="OrthoDB" id="9795150at2"/>
<accession>A0A4Q9QTP9</accession>
<dbReference type="PANTHER" id="PTHR33055:SF13">
    <property type="entry name" value="TRANSPOSASE"/>
    <property type="match status" value="1"/>
</dbReference>
<dbReference type="EMBL" id="QJUL01000067">
    <property type="protein sequence ID" value="TBU84452.1"/>
    <property type="molecule type" value="Genomic_DNA"/>
</dbReference>
<comment type="caution">
    <text evidence="3">The sequence shown here is derived from an EMBL/GenBank/DDBJ whole genome shotgun (WGS) entry which is preliminary data.</text>
</comment>
<dbReference type="AlphaFoldDB" id="A0A4Q9QTP9"/>
<dbReference type="GO" id="GO:0004803">
    <property type="term" value="F:transposase activity"/>
    <property type="evidence" value="ECO:0007669"/>
    <property type="project" value="InterPro"/>
</dbReference>